<evidence type="ECO:0000313" key="7">
    <source>
        <dbReference type="Proteomes" id="UP001165121"/>
    </source>
</evidence>
<keyword evidence="4 5" id="KW-0732">Signal</keyword>
<keyword evidence="7" id="KW-1185">Reference proteome</keyword>
<proteinExistence type="inferred from homology"/>
<protein>
    <recommendedName>
        <fullName evidence="5">RxLR effector protein</fullName>
    </recommendedName>
</protein>
<evidence type="ECO:0000256" key="3">
    <source>
        <dbReference type="ARBA" id="ARBA00022525"/>
    </source>
</evidence>
<dbReference type="InterPro" id="IPR031825">
    <property type="entry name" value="RXLR"/>
</dbReference>
<dbReference type="Pfam" id="PF16810">
    <property type="entry name" value="RXLR"/>
    <property type="match status" value="1"/>
</dbReference>
<dbReference type="GO" id="GO:0005576">
    <property type="term" value="C:extracellular region"/>
    <property type="evidence" value="ECO:0007669"/>
    <property type="project" value="UniProtKB-SubCell"/>
</dbReference>
<dbReference type="AlphaFoldDB" id="A0A9W6XV39"/>
<accession>A0A9W6XV39</accession>
<evidence type="ECO:0000313" key="6">
    <source>
        <dbReference type="EMBL" id="GMF46124.1"/>
    </source>
</evidence>
<comment type="similarity">
    <text evidence="2 5">Belongs to the RxLR effector family.</text>
</comment>
<dbReference type="Proteomes" id="UP001165121">
    <property type="component" value="Unassembled WGS sequence"/>
</dbReference>
<evidence type="ECO:0000256" key="5">
    <source>
        <dbReference type="RuleBase" id="RU367124"/>
    </source>
</evidence>
<organism evidence="6 7">
    <name type="scientific">Phytophthora fragariaefolia</name>
    <dbReference type="NCBI Taxonomy" id="1490495"/>
    <lineage>
        <taxon>Eukaryota</taxon>
        <taxon>Sar</taxon>
        <taxon>Stramenopiles</taxon>
        <taxon>Oomycota</taxon>
        <taxon>Peronosporomycetes</taxon>
        <taxon>Peronosporales</taxon>
        <taxon>Peronosporaceae</taxon>
        <taxon>Phytophthora</taxon>
    </lineage>
</organism>
<evidence type="ECO:0000256" key="2">
    <source>
        <dbReference type="ARBA" id="ARBA00010400"/>
    </source>
</evidence>
<name>A0A9W6XV39_9STRA</name>
<feature type="chain" id="PRO_5041013952" description="RxLR effector protein" evidence="5">
    <location>
        <begin position="22"/>
        <end position="149"/>
    </location>
</feature>
<feature type="signal peptide" evidence="5">
    <location>
        <begin position="1"/>
        <end position="21"/>
    </location>
</feature>
<dbReference type="EMBL" id="BSXT01001923">
    <property type="protein sequence ID" value="GMF46124.1"/>
    <property type="molecule type" value="Genomic_DNA"/>
</dbReference>
<evidence type="ECO:0000256" key="1">
    <source>
        <dbReference type="ARBA" id="ARBA00004613"/>
    </source>
</evidence>
<comment type="domain">
    <text evidence="5">The RxLR-dEER motif acts to carry the protein into the host cell cytoplasm through binding to cell surface phosphatidylinositol-3-phosphate.</text>
</comment>
<comment type="subcellular location">
    <subcellularLocation>
        <location evidence="1 5">Secreted</location>
    </subcellularLocation>
</comment>
<comment type="caution">
    <text evidence="6">The sequence shown here is derived from an EMBL/GenBank/DDBJ whole genome shotgun (WGS) entry which is preliminary data.</text>
</comment>
<keyword evidence="3 5" id="KW-0964">Secreted</keyword>
<dbReference type="OrthoDB" id="125806at2759"/>
<reference evidence="6" key="1">
    <citation type="submission" date="2023-04" db="EMBL/GenBank/DDBJ databases">
        <title>Phytophthora fragariaefolia NBRC 109709.</title>
        <authorList>
            <person name="Ichikawa N."/>
            <person name="Sato H."/>
            <person name="Tonouchi N."/>
        </authorList>
    </citation>
    <scope>NUCLEOTIDE SEQUENCE</scope>
    <source>
        <strain evidence="6">NBRC 109709</strain>
    </source>
</reference>
<comment type="function">
    <text evidence="5">Effector that suppresses plant defense responses during pathogen infection.</text>
</comment>
<sequence>MRLFNTTIVVLAAVLLASGTAVSKTDSTSVSNMDVVHSSHVLAGEDKRFLRSHQTTDESKITEHDEEEREGGANLFSALKLHAMGKDVNYRSKVFQRWKNYGYTVDGVAKEVPESLLDAYKIFLNKWPNTGWTFPARPSPVRSSLIEPR</sequence>
<evidence type="ECO:0000256" key="4">
    <source>
        <dbReference type="ARBA" id="ARBA00022729"/>
    </source>
</evidence>
<gene>
    <name evidence="6" type="ORF">Pfra01_001684600</name>
</gene>